<dbReference type="GO" id="GO:0004519">
    <property type="term" value="F:endonuclease activity"/>
    <property type="evidence" value="ECO:0007669"/>
    <property type="project" value="UniProtKB-KW"/>
</dbReference>
<dbReference type="EMBL" id="JASPKY010000049">
    <property type="protein sequence ID" value="KAK9745361.1"/>
    <property type="molecule type" value="Genomic_DNA"/>
</dbReference>
<keyword evidence="5" id="KW-1185">Reference proteome</keyword>
<keyword evidence="4" id="KW-0255">Endonuclease</keyword>
<dbReference type="InterPro" id="IPR005135">
    <property type="entry name" value="Endo/exonuclease/phosphatase"/>
</dbReference>
<dbReference type="PANTHER" id="PTHR47055">
    <property type="entry name" value="DDE_TNP_1_7 DOMAIN-CONTAINING PROTEIN"/>
    <property type="match status" value="1"/>
</dbReference>
<gene>
    <name evidence="4" type="ORF">QE152_g6944</name>
</gene>
<feature type="domain" description="PiggyBac transposable element-derived protein" evidence="2">
    <location>
        <begin position="511"/>
        <end position="599"/>
    </location>
</feature>
<dbReference type="Gene3D" id="3.60.10.10">
    <property type="entry name" value="Endonuclease/exonuclease/phosphatase"/>
    <property type="match status" value="1"/>
</dbReference>
<keyword evidence="4" id="KW-0378">Hydrolase</keyword>
<dbReference type="AlphaFoldDB" id="A0AAW1MGJ5"/>
<evidence type="ECO:0000313" key="5">
    <source>
        <dbReference type="Proteomes" id="UP001458880"/>
    </source>
</evidence>
<accession>A0AAW1MGJ5</accession>
<evidence type="ECO:0000256" key="1">
    <source>
        <dbReference type="SAM" id="MobiDB-lite"/>
    </source>
</evidence>
<protein>
    <submittedName>
        <fullName evidence="4">Endonuclease-reverse transcriptase</fullName>
    </submittedName>
</protein>
<sequence>MENSSDDLENEEVHEIVTEQDEEQHTRVLSPFIHTHRARKKTYAFLLKGLHDDVEAEEVKLELLELEIPVKSVEKFKNTTNPIFMLTVPKNVGIKQLSTKASILQQSPNQTQQRQLDALFGISRKVIVAGDFNATHTYWGCQRNNANGNLLNGYVQDSEVTLLHTDEPTHIPDNGTTPSTVDLILCKNVANIGSLTTDTLPSDHVGILFNINNVNTDQSRRSYHDYSKANWALFRQLLSQQDVVYQIDNIIDLEHITAKFTSNIPKKTIDPTKYSELPTNILELIKERNRVRIRYQVTREPELRQTIKQLRTCVRSKISEHKNQTFATRLRKLNVKDGSVWCLNKFLRKKYHTVNSAKYVPGEGEINVANEESEEDEEEEEEVQRSRKKSKKTTPELPTWITDPPKKKSKKTTPELPTWITDPPKKDMKITYGYKDRLKNVKSDLIGLNEVEMFEKLFGYKDRLKNVKSDLIGLNEVEMFEKLFDEEVVNHIVKQTNLYAQQQNNHIFSVSKLFDEEVVNHIVKQTNLYAQQQNNHIFSVSNANIKLFIGILLFSGYHQLPREKLYWCLDEDTRIPIVADKMSRNRYQELKKYIHLSDN</sequence>
<dbReference type="Pfam" id="PF14529">
    <property type="entry name" value="Exo_endo_phos_2"/>
    <property type="match status" value="1"/>
</dbReference>
<dbReference type="PANTHER" id="PTHR47055:SF3">
    <property type="entry name" value="PHORBOL-ESTER_DAG-TYPE DOMAIN-CONTAINING PROTEIN"/>
    <property type="match status" value="1"/>
</dbReference>
<name>A0AAW1MGJ5_POPJA</name>
<evidence type="ECO:0000259" key="2">
    <source>
        <dbReference type="Pfam" id="PF13843"/>
    </source>
</evidence>
<dbReference type="GO" id="GO:0043565">
    <property type="term" value="F:sequence-specific DNA binding"/>
    <property type="evidence" value="ECO:0007669"/>
    <property type="project" value="TreeGrafter"/>
</dbReference>
<dbReference type="Proteomes" id="UP001458880">
    <property type="component" value="Unassembled WGS sequence"/>
</dbReference>
<dbReference type="Pfam" id="PF13843">
    <property type="entry name" value="DDE_Tnp_1_7"/>
    <property type="match status" value="1"/>
</dbReference>
<evidence type="ECO:0000259" key="3">
    <source>
        <dbReference type="Pfam" id="PF14529"/>
    </source>
</evidence>
<dbReference type="SUPFAM" id="SSF56219">
    <property type="entry name" value="DNase I-like"/>
    <property type="match status" value="1"/>
</dbReference>
<dbReference type="InterPro" id="IPR036691">
    <property type="entry name" value="Endo/exonu/phosph_ase_sf"/>
</dbReference>
<feature type="compositionally biased region" description="Acidic residues" evidence="1">
    <location>
        <begin position="371"/>
        <end position="382"/>
    </location>
</feature>
<comment type="caution">
    <text evidence="4">The sequence shown here is derived from an EMBL/GenBank/DDBJ whole genome shotgun (WGS) entry which is preliminary data.</text>
</comment>
<reference evidence="4 5" key="1">
    <citation type="journal article" date="2024" name="BMC Genomics">
        <title>De novo assembly and annotation of Popillia japonica's genome with initial clues to its potential as an invasive pest.</title>
        <authorList>
            <person name="Cucini C."/>
            <person name="Boschi S."/>
            <person name="Funari R."/>
            <person name="Cardaioli E."/>
            <person name="Iannotti N."/>
            <person name="Marturano G."/>
            <person name="Paoli F."/>
            <person name="Bruttini M."/>
            <person name="Carapelli A."/>
            <person name="Frati F."/>
            <person name="Nardi F."/>
        </authorList>
    </citation>
    <scope>NUCLEOTIDE SEQUENCE [LARGE SCALE GENOMIC DNA]</scope>
    <source>
        <strain evidence="4">DMR45628</strain>
    </source>
</reference>
<feature type="region of interest" description="Disordered" evidence="1">
    <location>
        <begin position="365"/>
        <end position="422"/>
    </location>
</feature>
<keyword evidence="4" id="KW-0540">Nuclease</keyword>
<proteinExistence type="predicted"/>
<dbReference type="InterPro" id="IPR029526">
    <property type="entry name" value="PGBD"/>
</dbReference>
<evidence type="ECO:0000313" key="4">
    <source>
        <dbReference type="EMBL" id="KAK9745361.1"/>
    </source>
</evidence>
<organism evidence="4 5">
    <name type="scientific">Popillia japonica</name>
    <name type="common">Japanese beetle</name>
    <dbReference type="NCBI Taxonomy" id="7064"/>
    <lineage>
        <taxon>Eukaryota</taxon>
        <taxon>Metazoa</taxon>
        <taxon>Ecdysozoa</taxon>
        <taxon>Arthropoda</taxon>
        <taxon>Hexapoda</taxon>
        <taxon>Insecta</taxon>
        <taxon>Pterygota</taxon>
        <taxon>Neoptera</taxon>
        <taxon>Endopterygota</taxon>
        <taxon>Coleoptera</taxon>
        <taxon>Polyphaga</taxon>
        <taxon>Scarabaeiformia</taxon>
        <taxon>Scarabaeidae</taxon>
        <taxon>Rutelinae</taxon>
        <taxon>Popillia</taxon>
    </lineage>
</organism>
<feature type="domain" description="Endonuclease/exonuclease/phosphatase" evidence="3">
    <location>
        <begin position="111"/>
        <end position="207"/>
    </location>
</feature>
<dbReference type="InterPro" id="IPR052638">
    <property type="entry name" value="PiggyBac_TE-derived"/>
</dbReference>